<comment type="caution">
    <text evidence="1">The sequence shown here is derived from an EMBL/GenBank/DDBJ whole genome shotgun (WGS) entry which is preliminary data.</text>
</comment>
<reference evidence="1 2" key="1">
    <citation type="submission" date="2013-07" db="EMBL/GenBank/DDBJ databases">
        <authorList>
            <person name="Weinstock G."/>
            <person name="Sodergren E."/>
            <person name="Wylie T."/>
            <person name="Fulton L."/>
            <person name="Fulton R."/>
            <person name="Fronick C."/>
            <person name="O'Laughlin M."/>
            <person name="Godfrey J."/>
            <person name="Miner T."/>
            <person name="Herter B."/>
            <person name="Appelbaum E."/>
            <person name="Cordes M."/>
            <person name="Lek S."/>
            <person name="Wollam A."/>
            <person name="Pepin K.H."/>
            <person name="Palsikar V.B."/>
            <person name="Mitreva M."/>
            <person name="Wilson R.K."/>
        </authorList>
    </citation>
    <scope>NUCLEOTIDE SEQUENCE [LARGE SCALE GENOMIC DNA]</scope>
    <source>
        <strain evidence="1 2">ATCC 14940</strain>
    </source>
</reference>
<sequence>MEHGACGTWRGRLRKKRTDRERKIKERLSWFSQSRQALFASGKAWKTKPSLFT</sequence>
<gene>
    <name evidence="1" type="ORF">CLOSYM_04433</name>
</gene>
<proteinExistence type="predicted"/>
<organism evidence="1 2">
    <name type="scientific">[Clostridium] symbiosum ATCC 14940</name>
    <dbReference type="NCBI Taxonomy" id="411472"/>
    <lineage>
        <taxon>Bacteria</taxon>
        <taxon>Bacillati</taxon>
        <taxon>Bacillota</taxon>
        <taxon>Clostridia</taxon>
        <taxon>Lachnospirales</taxon>
        <taxon>Lachnospiraceae</taxon>
        <taxon>Otoolea</taxon>
    </lineage>
</organism>
<dbReference type="Proteomes" id="UP000016491">
    <property type="component" value="Unassembled WGS sequence"/>
</dbReference>
<evidence type="ECO:0000313" key="1">
    <source>
        <dbReference type="EMBL" id="ERI73992.1"/>
    </source>
</evidence>
<accession>A0ABC9TS67</accession>
<dbReference type="AlphaFoldDB" id="A0ABC9TS67"/>
<protein>
    <submittedName>
        <fullName evidence="1">Uncharacterized protein</fullName>
    </submittedName>
</protein>
<name>A0ABC9TS67_CLOSY</name>
<evidence type="ECO:0000313" key="2">
    <source>
        <dbReference type="Proteomes" id="UP000016491"/>
    </source>
</evidence>
<dbReference type="EMBL" id="AWSU01000352">
    <property type="protein sequence ID" value="ERI73992.1"/>
    <property type="molecule type" value="Genomic_DNA"/>
</dbReference>